<dbReference type="Pfam" id="PF10713">
    <property type="entry name" value="DUF2509"/>
    <property type="match status" value="1"/>
</dbReference>
<keyword evidence="1" id="KW-1133">Transmembrane helix</keyword>
<keyword evidence="1" id="KW-0472">Membrane</keyword>
<evidence type="ECO:0008006" key="4">
    <source>
        <dbReference type="Google" id="ProtNLM"/>
    </source>
</evidence>
<dbReference type="AlphaFoldDB" id="A0A090UXL9"/>
<reference evidence="2 3" key="1">
    <citation type="submission" date="2014-09" db="EMBL/GenBank/DDBJ databases">
        <title>Whole genome shotgun sequence of Escherichia vulneris NBRC 102420.</title>
        <authorList>
            <person name="Yoshida Y."/>
            <person name="Hosoyama A."/>
            <person name="Tsuchikane K."/>
            <person name="Ohji S."/>
            <person name="Ichikawa N."/>
            <person name="Kimura A."/>
            <person name="Yamazoe A."/>
            <person name="Ezaki T."/>
            <person name="Fujita N."/>
        </authorList>
    </citation>
    <scope>NUCLEOTIDE SEQUENCE [LARGE SCALE GENOMIC DNA]</scope>
    <source>
        <strain evidence="2 3">NBRC 102420</strain>
    </source>
</reference>
<proteinExistence type="predicted"/>
<keyword evidence="1" id="KW-0812">Transmembrane</keyword>
<gene>
    <name evidence="2" type="primary">ygdB</name>
    <name evidence="2" type="ORF">EV102420_02_02020</name>
</gene>
<organism evidence="2 3">
    <name type="scientific">Pseudescherichia vulneris NBRC 102420</name>
    <dbReference type="NCBI Taxonomy" id="1115515"/>
    <lineage>
        <taxon>Bacteria</taxon>
        <taxon>Pseudomonadati</taxon>
        <taxon>Pseudomonadota</taxon>
        <taxon>Gammaproteobacteria</taxon>
        <taxon>Enterobacterales</taxon>
        <taxon>Enterobacteriaceae</taxon>
        <taxon>Pseudescherichia</taxon>
    </lineage>
</organism>
<dbReference type="RefSeq" id="WP_106403884.1">
    <property type="nucleotide sequence ID" value="NZ_BBMZ01000002.1"/>
</dbReference>
<dbReference type="STRING" id="1115515.EV102420_02_02020"/>
<evidence type="ECO:0000313" key="3">
    <source>
        <dbReference type="Proteomes" id="UP000029462"/>
    </source>
</evidence>
<dbReference type="InterPro" id="IPR019652">
    <property type="entry name" value="DUF2509"/>
</dbReference>
<sequence>MRDERGISSLALVLLLLVLGSLMLNGLNQRQRTHTQRITSESRAMRNLADAHSALEWGRMQAWQMQPAVQCRAHRSQPWRVCLRIFADRTLLLIAASGSETLWRSGAIGESGVTFSPHGWSDFCPLKEIRQCQMP</sequence>
<protein>
    <recommendedName>
        <fullName evidence="4">DUF2509 family protein</fullName>
    </recommendedName>
</protein>
<dbReference type="eggNOG" id="ENOG5032T09">
    <property type="taxonomic scope" value="Bacteria"/>
</dbReference>
<dbReference type="Proteomes" id="UP000029462">
    <property type="component" value="Unassembled WGS sequence"/>
</dbReference>
<comment type="caution">
    <text evidence="2">The sequence shown here is derived from an EMBL/GenBank/DDBJ whole genome shotgun (WGS) entry which is preliminary data.</text>
</comment>
<dbReference type="OrthoDB" id="7059963at2"/>
<feature type="transmembrane region" description="Helical" evidence="1">
    <location>
        <begin position="6"/>
        <end position="27"/>
    </location>
</feature>
<evidence type="ECO:0000313" key="2">
    <source>
        <dbReference type="EMBL" id="GAL56598.1"/>
    </source>
</evidence>
<accession>A0A090UXL9</accession>
<name>A0A090UXL9_PSEVU</name>
<evidence type="ECO:0000256" key="1">
    <source>
        <dbReference type="SAM" id="Phobius"/>
    </source>
</evidence>
<dbReference type="EMBL" id="BBMZ01000002">
    <property type="protein sequence ID" value="GAL56598.1"/>
    <property type="molecule type" value="Genomic_DNA"/>
</dbReference>
<keyword evidence="3" id="KW-1185">Reference proteome</keyword>
<dbReference type="NCBIfam" id="NF008569">
    <property type="entry name" value="PRK11521.1"/>
    <property type="match status" value="1"/>
</dbReference>